<proteinExistence type="predicted"/>
<feature type="region of interest" description="Disordered" evidence="1">
    <location>
        <begin position="39"/>
        <end position="79"/>
    </location>
</feature>
<name>A0A556V902_BAGYA</name>
<comment type="caution">
    <text evidence="2">The sequence shown here is derived from an EMBL/GenBank/DDBJ whole genome shotgun (WGS) entry which is preliminary data.</text>
</comment>
<feature type="compositionally biased region" description="Basic and acidic residues" evidence="1">
    <location>
        <begin position="41"/>
        <end position="70"/>
    </location>
</feature>
<dbReference type="AlphaFoldDB" id="A0A556V902"/>
<accession>A0A556V902</accession>
<evidence type="ECO:0000313" key="3">
    <source>
        <dbReference type="Proteomes" id="UP000319801"/>
    </source>
</evidence>
<dbReference type="Proteomes" id="UP000319801">
    <property type="component" value="Unassembled WGS sequence"/>
</dbReference>
<sequence length="79" mass="9316">MPQPDTLPCSAPPSRTIKTKTFLIFENPHTKNVMFQQCESSDDRKFMHKEEGTDAESSKKEGEKKEEERRRRGRIYRQS</sequence>
<reference evidence="2 3" key="1">
    <citation type="journal article" date="2019" name="Genome Biol. Evol.">
        <title>Whole-Genome Sequencing of the Giant Devil Catfish, Bagarius yarrelli.</title>
        <authorList>
            <person name="Jiang W."/>
            <person name="Lv Y."/>
            <person name="Cheng L."/>
            <person name="Yang K."/>
            <person name="Chao B."/>
            <person name="Wang X."/>
            <person name="Li Y."/>
            <person name="Pan X."/>
            <person name="You X."/>
            <person name="Zhang Y."/>
            <person name="Yang J."/>
            <person name="Li J."/>
            <person name="Zhang X."/>
            <person name="Liu S."/>
            <person name="Sun C."/>
            <person name="Yang J."/>
            <person name="Shi Q."/>
        </authorList>
    </citation>
    <scope>NUCLEOTIDE SEQUENCE [LARGE SCALE GENOMIC DNA]</scope>
    <source>
        <strain evidence="2">JWS20170419001</strain>
        <tissue evidence="2">Muscle</tissue>
    </source>
</reference>
<dbReference type="EMBL" id="VCAZ01000161">
    <property type="protein sequence ID" value="TTA40547.1"/>
    <property type="molecule type" value="Genomic_DNA"/>
</dbReference>
<gene>
    <name evidence="2" type="ORF">Baya_14374</name>
</gene>
<organism evidence="2 3">
    <name type="scientific">Bagarius yarrelli</name>
    <name type="common">Goonch</name>
    <name type="synonym">Bagrus yarrelli</name>
    <dbReference type="NCBI Taxonomy" id="175774"/>
    <lineage>
        <taxon>Eukaryota</taxon>
        <taxon>Metazoa</taxon>
        <taxon>Chordata</taxon>
        <taxon>Craniata</taxon>
        <taxon>Vertebrata</taxon>
        <taxon>Euteleostomi</taxon>
        <taxon>Actinopterygii</taxon>
        <taxon>Neopterygii</taxon>
        <taxon>Teleostei</taxon>
        <taxon>Ostariophysi</taxon>
        <taxon>Siluriformes</taxon>
        <taxon>Sisoridae</taxon>
        <taxon>Sisorinae</taxon>
        <taxon>Bagarius</taxon>
    </lineage>
</organism>
<keyword evidence="3" id="KW-1185">Reference proteome</keyword>
<evidence type="ECO:0000313" key="2">
    <source>
        <dbReference type="EMBL" id="TTA40547.1"/>
    </source>
</evidence>
<protein>
    <submittedName>
        <fullName evidence="2">Uncharacterized protein</fullName>
    </submittedName>
</protein>
<evidence type="ECO:0000256" key="1">
    <source>
        <dbReference type="SAM" id="MobiDB-lite"/>
    </source>
</evidence>